<evidence type="ECO:0000313" key="8">
    <source>
        <dbReference type="EMBL" id="EDQ90895.1"/>
    </source>
</evidence>
<keyword evidence="3" id="KW-0677">Repeat</keyword>
<evidence type="ECO:0000256" key="6">
    <source>
        <dbReference type="SAM" id="SignalP"/>
    </source>
</evidence>
<dbReference type="GeneID" id="5889474"/>
<dbReference type="InterPro" id="IPR001881">
    <property type="entry name" value="EGF-like_Ca-bd_dom"/>
</dbReference>
<organism evidence="8 9">
    <name type="scientific">Monosiga brevicollis</name>
    <name type="common">Choanoflagellate</name>
    <dbReference type="NCBI Taxonomy" id="81824"/>
    <lineage>
        <taxon>Eukaryota</taxon>
        <taxon>Choanoflagellata</taxon>
        <taxon>Craspedida</taxon>
        <taxon>Salpingoecidae</taxon>
        <taxon>Monosiga</taxon>
    </lineage>
</organism>
<dbReference type="KEGG" id="mbr:MONBRDRAFT_24014"/>
<comment type="caution">
    <text evidence="5">Lacks conserved residue(s) required for the propagation of feature annotation.</text>
</comment>
<evidence type="ECO:0000256" key="5">
    <source>
        <dbReference type="PROSITE-ProRule" id="PRU00076"/>
    </source>
</evidence>
<dbReference type="PROSITE" id="PS50026">
    <property type="entry name" value="EGF_3"/>
    <property type="match status" value="1"/>
</dbReference>
<dbReference type="EMBL" id="CH991546">
    <property type="protein sequence ID" value="EDQ90895.1"/>
    <property type="molecule type" value="Genomic_DNA"/>
</dbReference>
<dbReference type="CDD" id="cd00054">
    <property type="entry name" value="EGF_CA"/>
    <property type="match status" value="1"/>
</dbReference>
<evidence type="ECO:0000256" key="4">
    <source>
        <dbReference type="ARBA" id="ARBA00023157"/>
    </source>
</evidence>
<sequence>MALSQPLWLTLLMAMVALAAGARAEDVPTLSTLDGNVTLALESGKEAALARQNMINSTTFAALENRVTQLEGDSVTQTELAEDLDQVLVDVSELLDEELAYVYGNLSLINSSFANTSFNANSNAILSCFSQGLVYDGELDRCVPTFLHQGCHTGGPNLANTAASDCSGTGFDDTCTITCVPGFSAGTTIVYRCNALAEWVPTTDQALACVDIDECASENACPAQATCINLPGSYECRCPGGFTVAPTEQSCYGLYLEFLEQPEMVQFQFTGNCQKLQRTISNTIPTNAVAVLASLTFYNSQQNDHCVYSLGRDNNVACYNYDNEIYTVDGYFGDILQTQNGDAGGAQHHGYSAGTTIIPLNGRTIKALVGGMSRGYNYLAVYIYGYLTGAARSTLLDVGDIQTLKRQSSSAERFDFTLDTTNLPLTNISGLLTTTTTYVSTQDDQYALTPPRLQPSFGATWYRRTMVIASEATDTYGKSKFMMTGTLDDGTTNVNAGSGFNNNGEMYLSMAVFGYIPAVPYTNIVYLDRSKSRKLTFAPTQRTVQTGISAPTESGVPADAIALITTIHTFEPTDSSDHVVHTFGRDATHTINAWGINIYNFGSRFNDVQITHDGGSGADSAYGIWHGTQIIPLKPDGTFDAVMCDGESTPGKAHDITIVVVGYIASL</sequence>
<dbReference type="PANTHER" id="PTHR24039:SF58">
    <property type="entry name" value="EGF-LIKE DOMAIN-CONTAINING PROTEIN"/>
    <property type="match status" value="1"/>
</dbReference>
<evidence type="ECO:0000256" key="1">
    <source>
        <dbReference type="ARBA" id="ARBA00022536"/>
    </source>
</evidence>
<dbReference type="SMART" id="SM00179">
    <property type="entry name" value="EGF_CA"/>
    <property type="match status" value="1"/>
</dbReference>
<dbReference type="InterPro" id="IPR049883">
    <property type="entry name" value="NOTCH1_EGF-like"/>
</dbReference>
<keyword evidence="4" id="KW-1015">Disulfide bond</keyword>
<dbReference type="Proteomes" id="UP000001357">
    <property type="component" value="Unassembled WGS sequence"/>
</dbReference>
<dbReference type="FunFam" id="2.10.25.10:FF:000038">
    <property type="entry name" value="Fibrillin 2"/>
    <property type="match status" value="1"/>
</dbReference>
<dbReference type="Pfam" id="PF07645">
    <property type="entry name" value="EGF_CA"/>
    <property type="match status" value="1"/>
</dbReference>
<proteinExistence type="predicted"/>
<feature type="domain" description="EGF-like" evidence="7">
    <location>
        <begin position="211"/>
        <end position="248"/>
    </location>
</feature>
<evidence type="ECO:0000259" key="7">
    <source>
        <dbReference type="PROSITE" id="PS50026"/>
    </source>
</evidence>
<feature type="chain" id="PRO_5002742447" description="EGF-like domain-containing protein" evidence="6">
    <location>
        <begin position="25"/>
        <end position="667"/>
    </location>
</feature>
<dbReference type="RefSeq" id="XP_001744192.1">
    <property type="nucleotide sequence ID" value="XM_001744140.1"/>
</dbReference>
<protein>
    <recommendedName>
        <fullName evidence="7">EGF-like domain-containing protein</fullName>
    </recommendedName>
</protein>
<dbReference type="InterPro" id="IPR000742">
    <property type="entry name" value="EGF"/>
</dbReference>
<feature type="signal peptide" evidence="6">
    <location>
        <begin position="1"/>
        <end position="24"/>
    </location>
</feature>
<accession>A9UUG0</accession>
<evidence type="ECO:0000256" key="3">
    <source>
        <dbReference type="ARBA" id="ARBA00022737"/>
    </source>
</evidence>
<gene>
    <name evidence="8" type="ORF">MONBRDRAFT_24014</name>
</gene>
<dbReference type="InterPro" id="IPR000152">
    <property type="entry name" value="EGF-type_Asp/Asn_hydroxyl_site"/>
</dbReference>
<keyword evidence="9" id="KW-1185">Reference proteome</keyword>
<dbReference type="AlphaFoldDB" id="A9UUG0"/>
<dbReference type="GO" id="GO:0005509">
    <property type="term" value="F:calcium ion binding"/>
    <property type="evidence" value="ECO:0007669"/>
    <property type="project" value="InterPro"/>
</dbReference>
<keyword evidence="1 5" id="KW-0245">EGF-like domain</keyword>
<dbReference type="PROSITE" id="PS01187">
    <property type="entry name" value="EGF_CA"/>
    <property type="match status" value="1"/>
</dbReference>
<reference evidence="8 9" key="1">
    <citation type="journal article" date="2008" name="Nature">
        <title>The genome of the choanoflagellate Monosiga brevicollis and the origin of metazoans.</title>
        <authorList>
            <consortium name="JGI Sequencing"/>
            <person name="King N."/>
            <person name="Westbrook M.J."/>
            <person name="Young S.L."/>
            <person name="Kuo A."/>
            <person name="Abedin M."/>
            <person name="Chapman J."/>
            <person name="Fairclough S."/>
            <person name="Hellsten U."/>
            <person name="Isogai Y."/>
            <person name="Letunic I."/>
            <person name="Marr M."/>
            <person name="Pincus D."/>
            <person name="Putnam N."/>
            <person name="Rokas A."/>
            <person name="Wright K.J."/>
            <person name="Zuzow R."/>
            <person name="Dirks W."/>
            <person name="Good M."/>
            <person name="Goodstein D."/>
            <person name="Lemons D."/>
            <person name="Li W."/>
            <person name="Lyons J.B."/>
            <person name="Morris A."/>
            <person name="Nichols S."/>
            <person name="Richter D.J."/>
            <person name="Salamov A."/>
            <person name="Bork P."/>
            <person name="Lim W.A."/>
            <person name="Manning G."/>
            <person name="Miller W.T."/>
            <person name="McGinnis W."/>
            <person name="Shapiro H."/>
            <person name="Tjian R."/>
            <person name="Grigoriev I.V."/>
            <person name="Rokhsar D."/>
        </authorList>
    </citation>
    <scope>NUCLEOTIDE SEQUENCE [LARGE SCALE GENOMIC DNA]</scope>
    <source>
        <strain evidence="9">MX1 / ATCC 50154</strain>
    </source>
</reference>
<name>A9UUG0_MONBE</name>
<dbReference type="InParanoid" id="A9UUG0"/>
<dbReference type="PANTHER" id="PTHR24039">
    <property type="entry name" value="FIBRILLIN-RELATED"/>
    <property type="match status" value="1"/>
</dbReference>
<dbReference type="SUPFAM" id="SSF57196">
    <property type="entry name" value="EGF/Laminin"/>
    <property type="match status" value="1"/>
</dbReference>
<evidence type="ECO:0000256" key="2">
    <source>
        <dbReference type="ARBA" id="ARBA00022729"/>
    </source>
</evidence>
<dbReference type="InterPro" id="IPR018097">
    <property type="entry name" value="EGF_Ca-bd_CS"/>
</dbReference>
<keyword evidence="2 6" id="KW-0732">Signal</keyword>
<evidence type="ECO:0000313" key="9">
    <source>
        <dbReference type="Proteomes" id="UP000001357"/>
    </source>
</evidence>
<dbReference type="Gene3D" id="2.10.25.10">
    <property type="entry name" value="Laminin"/>
    <property type="match status" value="1"/>
</dbReference>
<dbReference type="PROSITE" id="PS00010">
    <property type="entry name" value="ASX_HYDROXYL"/>
    <property type="match status" value="1"/>
</dbReference>